<name>A0A1Y3KUI9_PSEPU</name>
<evidence type="ECO:0000313" key="1">
    <source>
        <dbReference type="EMBL" id="OUM29385.1"/>
    </source>
</evidence>
<organism evidence="1 2">
    <name type="scientific">Pseudomonas putida</name>
    <name type="common">Arthrobacter siderocapsulatus</name>
    <dbReference type="NCBI Taxonomy" id="303"/>
    <lineage>
        <taxon>Bacteria</taxon>
        <taxon>Pseudomonadati</taxon>
        <taxon>Pseudomonadota</taxon>
        <taxon>Gammaproteobacteria</taxon>
        <taxon>Pseudomonadales</taxon>
        <taxon>Pseudomonadaceae</taxon>
        <taxon>Pseudomonas</taxon>
    </lineage>
</organism>
<gene>
    <name evidence="1" type="ORF">B8W72_18550</name>
</gene>
<dbReference type="EMBL" id="NFSB01000082">
    <property type="protein sequence ID" value="OUM29385.1"/>
    <property type="molecule type" value="Genomic_DNA"/>
</dbReference>
<reference evidence="1 2" key="1">
    <citation type="submission" date="2017-05" db="EMBL/GenBank/DDBJ databases">
        <title>Whole genome sequence of Pseudomonas putida isolate 1312 commercialized as a biostimulant.</title>
        <authorList>
            <person name="Crovadore J."/>
            <person name="Blanc P."/>
            <person name="Chablais R."/>
            <person name="Cochard B."/>
            <person name="Grizard D."/>
            <person name="Lefort F."/>
        </authorList>
    </citation>
    <scope>NUCLEOTIDE SEQUENCE [LARGE SCALE GENOMIC DNA]</scope>
    <source>
        <strain evidence="1 2">1312</strain>
    </source>
</reference>
<evidence type="ECO:0000313" key="2">
    <source>
        <dbReference type="Proteomes" id="UP000196082"/>
    </source>
</evidence>
<dbReference type="Proteomes" id="UP000196082">
    <property type="component" value="Unassembled WGS sequence"/>
</dbReference>
<sequence>MSSRTISSIPSRSKAPWLRSVPVGHTVSEIGMFGNQNTVCGLGTPKWRSTIERLKERFPHSHDMAAT</sequence>
<proteinExistence type="predicted"/>
<dbReference type="AlphaFoldDB" id="A0A1Y3KUI9"/>
<comment type="caution">
    <text evidence="1">The sequence shown here is derived from an EMBL/GenBank/DDBJ whole genome shotgun (WGS) entry which is preliminary data.</text>
</comment>
<accession>A0A1Y3KUI9</accession>
<protein>
    <submittedName>
        <fullName evidence="1">Uncharacterized protein</fullName>
    </submittedName>
</protein>